<evidence type="ECO:0000313" key="1">
    <source>
        <dbReference type="EMBL" id="SPO24464.1"/>
    </source>
</evidence>
<proteinExistence type="predicted"/>
<name>A0A5C3E183_9BASI</name>
<protein>
    <submittedName>
        <fullName evidence="1">Uncharacterized protein</fullName>
    </submittedName>
</protein>
<dbReference type="EMBL" id="OOIN01000007">
    <property type="protein sequence ID" value="SPO24464.1"/>
    <property type="molecule type" value="Genomic_DNA"/>
</dbReference>
<reference evidence="1 2" key="1">
    <citation type="submission" date="2018-03" db="EMBL/GenBank/DDBJ databases">
        <authorList>
            <person name="Guldener U."/>
        </authorList>
    </citation>
    <scope>NUCLEOTIDE SEQUENCE [LARGE SCALE GENOMIC DNA]</scope>
    <source>
        <strain evidence="1 2">NBRC100155</strain>
    </source>
</reference>
<organism evidence="1 2">
    <name type="scientific">Ustilago trichophora</name>
    <dbReference type="NCBI Taxonomy" id="86804"/>
    <lineage>
        <taxon>Eukaryota</taxon>
        <taxon>Fungi</taxon>
        <taxon>Dikarya</taxon>
        <taxon>Basidiomycota</taxon>
        <taxon>Ustilaginomycotina</taxon>
        <taxon>Ustilaginomycetes</taxon>
        <taxon>Ustilaginales</taxon>
        <taxon>Ustilaginaceae</taxon>
        <taxon>Ustilago</taxon>
    </lineage>
</organism>
<accession>A0A5C3E183</accession>
<dbReference type="AlphaFoldDB" id="A0A5C3E183"/>
<gene>
    <name evidence="1" type="ORF">UTRI_03732</name>
</gene>
<keyword evidence="2" id="KW-1185">Reference proteome</keyword>
<sequence length="122" mass="14198">MIRWMHGRDQTVQVRGKFSVAEDGYGRKDDTKVWLATQDAESSLAYTTASLRHGFVRLSSASQIPVIGVVRRQESLFPRNKGQLNLLRPIPFFRLSHLEEHMFTKTFSRYGTRVDIFRRIEV</sequence>
<evidence type="ECO:0000313" key="2">
    <source>
        <dbReference type="Proteomes" id="UP000324022"/>
    </source>
</evidence>
<dbReference type="Proteomes" id="UP000324022">
    <property type="component" value="Unassembled WGS sequence"/>
</dbReference>